<evidence type="ECO:0000313" key="8">
    <source>
        <dbReference type="EMBL" id="CAF1527142.1"/>
    </source>
</evidence>
<accession>A0A815UT68</accession>
<evidence type="ECO:0000256" key="6">
    <source>
        <dbReference type="ARBA" id="ARBA00023180"/>
    </source>
</evidence>
<dbReference type="PANTHER" id="PTHR11480">
    <property type="entry name" value="SAPOSIN-RELATED"/>
    <property type="match status" value="1"/>
</dbReference>
<keyword evidence="5" id="KW-1015">Disulfide bond</keyword>
<organism evidence="8 9">
    <name type="scientific">Adineta steineri</name>
    <dbReference type="NCBI Taxonomy" id="433720"/>
    <lineage>
        <taxon>Eukaryota</taxon>
        <taxon>Metazoa</taxon>
        <taxon>Spiralia</taxon>
        <taxon>Gnathifera</taxon>
        <taxon>Rotifera</taxon>
        <taxon>Eurotatoria</taxon>
        <taxon>Bdelloidea</taxon>
        <taxon>Adinetida</taxon>
        <taxon>Adinetidae</taxon>
        <taxon>Adineta</taxon>
    </lineage>
</organism>
<dbReference type="InterPro" id="IPR008373">
    <property type="entry name" value="Saposin"/>
</dbReference>
<dbReference type="EMBL" id="CAJNOE010007248">
    <property type="protein sequence ID" value="CAF1527142.1"/>
    <property type="molecule type" value="Genomic_DNA"/>
</dbReference>
<dbReference type="GO" id="GO:0006665">
    <property type="term" value="P:sphingolipid metabolic process"/>
    <property type="evidence" value="ECO:0007669"/>
    <property type="project" value="InterPro"/>
</dbReference>
<proteinExistence type="predicted"/>
<dbReference type="SMART" id="SM00741">
    <property type="entry name" value="SapB"/>
    <property type="match status" value="1"/>
</dbReference>
<evidence type="ECO:0000256" key="2">
    <source>
        <dbReference type="ARBA" id="ARBA00022525"/>
    </source>
</evidence>
<dbReference type="InterPro" id="IPR051428">
    <property type="entry name" value="Sphingo_Act-Surfact_Prot"/>
</dbReference>
<dbReference type="AlphaFoldDB" id="A0A815UT68"/>
<keyword evidence="6" id="KW-0325">Glycoprotein</keyword>
<comment type="caution">
    <text evidence="8">The sequence shown here is derived from an EMBL/GenBank/DDBJ whole genome shotgun (WGS) entry which is preliminary data.</text>
</comment>
<gene>
    <name evidence="8" type="ORF">IZO911_LOCUS46035</name>
</gene>
<evidence type="ECO:0000256" key="1">
    <source>
        <dbReference type="ARBA" id="ARBA00004613"/>
    </source>
</evidence>
<dbReference type="Proteomes" id="UP000663860">
    <property type="component" value="Unassembled WGS sequence"/>
</dbReference>
<dbReference type="GO" id="GO:0005576">
    <property type="term" value="C:extracellular region"/>
    <property type="evidence" value="ECO:0007669"/>
    <property type="project" value="UniProtKB-SubCell"/>
</dbReference>
<evidence type="ECO:0000256" key="5">
    <source>
        <dbReference type="ARBA" id="ARBA00023157"/>
    </source>
</evidence>
<dbReference type="PRINTS" id="PR01797">
    <property type="entry name" value="SAPOSIN"/>
</dbReference>
<dbReference type="GO" id="GO:0005764">
    <property type="term" value="C:lysosome"/>
    <property type="evidence" value="ECO:0007669"/>
    <property type="project" value="InterPro"/>
</dbReference>
<dbReference type="FunFam" id="1.10.225.10:FF:000002">
    <property type="entry name" value="prosaposin isoform X2"/>
    <property type="match status" value="1"/>
</dbReference>
<reference evidence="8" key="1">
    <citation type="submission" date="2021-02" db="EMBL/GenBank/DDBJ databases">
        <authorList>
            <person name="Nowell W R."/>
        </authorList>
    </citation>
    <scope>NUCLEOTIDE SEQUENCE</scope>
</reference>
<comment type="subcellular location">
    <subcellularLocation>
        <location evidence="1">Secreted</location>
    </subcellularLocation>
</comment>
<feature type="domain" description="Saposin B-type" evidence="7">
    <location>
        <begin position="7"/>
        <end position="88"/>
    </location>
</feature>
<dbReference type="InterPro" id="IPR007856">
    <property type="entry name" value="SapB_1"/>
</dbReference>
<name>A0A815UT68_9BILA</name>
<sequence>PVKRIEDSVECTLCKYVLSFVNVLLENNATVKEIEKALEVVCVILPAEYHKQCKNFVDTYAPVLVELIVELDDPNAVCQWLTLCGKSNNKFIS</sequence>
<keyword evidence="3" id="KW-0732">Signal</keyword>
<evidence type="ECO:0000259" key="7">
    <source>
        <dbReference type="PROSITE" id="PS50015"/>
    </source>
</evidence>
<dbReference type="InterPro" id="IPR008138">
    <property type="entry name" value="SapB_2"/>
</dbReference>
<dbReference type="Pfam" id="PF05184">
    <property type="entry name" value="SapB_1"/>
    <property type="match status" value="1"/>
</dbReference>
<feature type="non-terminal residue" evidence="8">
    <location>
        <position position="93"/>
    </location>
</feature>
<keyword evidence="4" id="KW-0677">Repeat</keyword>
<protein>
    <recommendedName>
        <fullName evidence="7">Saposin B-type domain-containing protein</fullName>
    </recommendedName>
</protein>
<feature type="non-terminal residue" evidence="8">
    <location>
        <position position="1"/>
    </location>
</feature>
<dbReference type="PROSITE" id="PS50015">
    <property type="entry name" value="SAP_B"/>
    <property type="match status" value="1"/>
</dbReference>
<dbReference type="Pfam" id="PF03489">
    <property type="entry name" value="SapB_2"/>
    <property type="match status" value="1"/>
</dbReference>
<dbReference type="InterPro" id="IPR008139">
    <property type="entry name" value="SaposinB_dom"/>
</dbReference>
<evidence type="ECO:0000256" key="4">
    <source>
        <dbReference type="ARBA" id="ARBA00022737"/>
    </source>
</evidence>
<evidence type="ECO:0000256" key="3">
    <source>
        <dbReference type="ARBA" id="ARBA00022729"/>
    </source>
</evidence>
<dbReference type="PANTHER" id="PTHR11480:SF3">
    <property type="entry name" value="BCDNA.GH08312"/>
    <property type="match status" value="1"/>
</dbReference>
<keyword evidence="2" id="KW-0964">Secreted</keyword>
<evidence type="ECO:0000313" key="9">
    <source>
        <dbReference type="Proteomes" id="UP000663860"/>
    </source>
</evidence>
<dbReference type="InterPro" id="IPR011001">
    <property type="entry name" value="Saposin-like"/>
</dbReference>
<dbReference type="GO" id="GO:0016020">
    <property type="term" value="C:membrane"/>
    <property type="evidence" value="ECO:0007669"/>
    <property type="project" value="GOC"/>
</dbReference>
<dbReference type="Gene3D" id="1.10.225.10">
    <property type="entry name" value="Saposin-like"/>
    <property type="match status" value="1"/>
</dbReference>
<dbReference type="SUPFAM" id="SSF47862">
    <property type="entry name" value="Saposin"/>
    <property type="match status" value="1"/>
</dbReference>